<dbReference type="GO" id="GO:0005886">
    <property type="term" value="C:plasma membrane"/>
    <property type="evidence" value="ECO:0007669"/>
    <property type="project" value="UniProtKB-SubCell"/>
</dbReference>
<evidence type="ECO:0000256" key="4">
    <source>
        <dbReference type="ARBA" id="ARBA00022692"/>
    </source>
</evidence>
<dbReference type="PANTHER" id="PTHR43302">
    <property type="entry name" value="TRANSPORTER ARSB-RELATED"/>
    <property type="match status" value="1"/>
</dbReference>
<feature type="transmembrane region" description="Helical" evidence="7">
    <location>
        <begin position="124"/>
        <end position="143"/>
    </location>
</feature>
<feature type="transmembrane region" description="Helical" evidence="7">
    <location>
        <begin position="164"/>
        <end position="184"/>
    </location>
</feature>
<evidence type="ECO:0000256" key="3">
    <source>
        <dbReference type="ARBA" id="ARBA00022475"/>
    </source>
</evidence>
<dbReference type="RefSeq" id="WP_159427812.1">
    <property type="nucleotide sequence ID" value="NZ_FMXA01000004.1"/>
</dbReference>
<dbReference type="AlphaFoldDB" id="A0A1G5V1B9"/>
<dbReference type="Proteomes" id="UP000199689">
    <property type="component" value="Unassembled WGS sequence"/>
</dbReference>
<organism evidence="9 10">
    <name type="scientific">Allisonella histaminiformans</name>
    <dbReference type="NCBI Taxonomy" id="209880"/>
    <lineage>
        <taxon>Bacteria</taxon>
        <taxon>Bacillati</taxon>
        <taxon>Bacillota</taxon>
        <taxon>Negativicutes</taxon>
        <taxon>Veillonellales</taxon>
        <taxon>Veillonellaceae</taxon>
        <taxon>Allisonella</taxon>
    </lineage>
</organism>
<feature type="domain" description="Citrate transporter-like" evidence="8">
    <location>
        <begin position="22"/>
        <end position="301"/>
    </location>
</feature>
<dbReference type="STRING" id="209880.SAMN02910343_00298"/>
<comment type="subcellular location">
    <subcellularLocation>
        <location evidence="1">Cell membrane</location>
        <topology evidence="1">Multi-pass membrane protein</topology>
    </subcellularLocation>
</comment>
<feature type="transmembrane region" description="Helical" evidence="7">
    <location>
        <begin position="12"/>
        <end position="33"/>
    </location>
</feature>
<evidence type="ECO:0000256" key="1">
    <source>
        <dbReference type="ARBA" id="ARBA00004651"/>
    </source>
</evidence>
<protein>
    <submittedName>
        <fullName evidence="9">Na+/H+ antiporter NhaD</fullName>
    </submittedName>
</protein>
<accession>A0A1G5V1B9</accession>
<evidence type="ECO:0000256" key="2">
    <source>
        <dbReference type="ARBA" id="ARBA00022448"/>
    </source>
</evidence>
<dbReference type="GeneID" id="87755345"/>
<dbReference type="Pfam" id="PF03600">
    <property type="entry name" value="CitMHS"/>
    <property type="match status" value="1"/>
</dbReference>
<feature type="transmembrane region" description="Helical" evidence="7">
    <location>
        <begin position="39"/>
        <end position="61"/>
    </location>
</feature>
<evidence type="ECO:0000313" key="9">
    <source>
        <dbReference type="EMBL" id="SDA39691.1"/>
    </source>
</evidence>
<dbReference type="OrthoDB" id="3177666at2"/>
<sequence length="369" mass="41362">MWSTIYSNGKNWIKGNVELFLAFTGMIGILLAAGNQAVIWPAIQWNVLAILMCLMLILGGLRQAGGIQWVCYHLLRRCHSVKAVCAFFIFSCFISSMVITNDASLLLFVPESIWLFRKLKKDDWLPFLVVLETIAANMGSTLLPSGNPQNLYLYFMYGMKFSDFLKITVPITALSGLLLLGILWGRRNEAMALPQQKAPAVRGRPAALFTFLLGVIFLVLLKTLVWWVAAMVVIPLAVFLDYRLLKQVDWKLLLLFICLFVFAGNMSHMPWVIRHLTGNPLLQGVFWSQIISNVPAAVLLSSVNTQGEMLVAGTDIGGLGTLIASMASLISYRAYKQYAGRNIREYLVIFTAWNLLFLAVLLLEAWLIF</sequence>
<reference evidence="9 10" key="1">
    <citation type="submission" date="2016-10" db="EMBL/GenBank/DDBJ databases">
        <authorList>
            <person name="de Groot N.N."/>
        </authorList>
    </citation>
    <scope>NUCLEOTIDE SEQUENCE [LARGE SCALE GENOMIC DNA]</scope>
    <source>
        <strain evidence="9 10">DSM 15230</strain>
    </source>
</reference>
<feature type="transmembrane region" description="Helical" evidence="7">
    <location>
        <begin position="347"/>
        <end position="368"/>
    </location>
</feature>
<evidence type="ECO:0000259" key="8">
    <source>
        <dbReference type="Pfam" id="PF03600"/>
    </source>
</evidence>
<keyword evidence="10" id="KW-1185">Reference proteome</keyword>
<evidence type="ECO:0000313" key="10">
    <source>
        <dbReference type="Proteomes" id="UP000199689"/>
    </source>
</evidence>
<feature type="transmembrane region" description="Helical" evidence="7">
    <location>
        <begin position="207"/>
        <end position="240"/>
    </location>
</feature>
<feature type="transmembrane region" description="Helical" evidence="7">
    <location>
        <begin position="252"/>
        <end position="273"/>
    </location>
</feature>
<evidence type="ECO:0000256" key="5">
    <source>
        <dbReference type="ARBA" id="ARBA00022989"/>
    </source>
</evidence>
<feature type="transmembrane region" description="Helical" evidence="7">
    <location>
        <begin position="316"/>
        <end position="335"/>
    </location>
</feature>
<evidence type="ECO:0000256" key="6">
    <source>
        <dbReference type="ARBA" id="ARBA00023136"/>
    </source>
</evidence>
<dbReference type="PANTHER" id="PTHR43302:SF5">
    <property type="entry name" value="TRANSPORTER ARSB-RELATED"/>
    <property type="match status" value="1"/>
</dbReference>
<keyword evidence="4 7" id="KW-0812">Transmembrane</keyword>
<dbReference type="EMBL" id="FMXA01000004">
    <property type="protein sequence ID" value="SDA39691.1"/>
    <property type="molecule type" value="Genomic_DNA"/>
</dbReference>
<proteinExistence type="predicted"/>
<gene>
    <name evidence="9" type="ORF">SAMN02910343_00298</name>
</gene>
<keyword evidence="6 7" id="KW-0472">Membrane</keyword>
<keyword evidence="3" id="KW-1003">Cell membrane</keyword>
<keyword evidence="5 7" id="KW-1133">Transmembrane helix</keyword>
<dbReference type="InterPro" id="IPR004680">
    <property type="entry name" value="Cit_transptr-like_dom"/>
</dbReference>
<keyword evidence="2" id="KW-0813">Transport</keyword>
<name>A0A1G5V1B9_9FIRM</name>
<feature type="transmembrane region" description="Helical" evidence="7">
    <location>
        <begin position="81"/>
        <end position="99"/>
    </location>
</feature>
<evidence type="ECO:0000256" key="7">
    <source>
        <dbReference type="SAM" id="Phobius"/>
    </source>
</evidence>
<dbReference type="GO" id="GO:0055085">
    <property type="term" value="P:transmembrane transport"/>
    <property type="evidence" value="ECO:0007669"/>
    <property type="project" value="InterPro"/>
</dbReference>